<name>A0A224Y297_9HEMI</name>
<keyword evidence="1" id="KW-0812">Transmembrane</keyword>
<sequence>MWANLISLIIPISSIICVPRVTPMNSLIQLYFLNHSHIVVLFASTIMAMYYLIRYILLFLFTRSMNPCGSLCVNCTDLFHSIKSYIYVSSLMYYYCMCISYEF</sequence>
<protein>
    <submittedName>
        <fullName evidence="2">Uncharacterized protein</fullName>
    </submittedName>
</protein>
<evidence type="ECO:0000256" key="1">
    <source>
        <dbReference type="SAM" id="Phobius"/>
    </source>
</evidence>
<feature type="transmembrane region" description="Helical" evidence="1">
    <location>
        <begin position="38"/>
        <end position="61"/>
    </location>
</feature>
<organism evidence="2">
    <name type="scientific">Panstrongylus lignarius</name>
    <dbReference type="NCBI Taxonomy" id="156445"/>
    <lineage>
        <taxon>Eukaryota</taxon>
        <taxon>Metazoa</taxon>
        <taxon>Ecdysozoa</taxon>
        <taxon>Arthropoda</taxon>
        <taxon>Hexapoda</taxon>
        <taxon>Insecta</taxon>
        <taxon>Pterygota</taxon>
        <taxon>Neoptera</taxon>
        <taxon>Paraneoptera</taxon>
        <taxon>Hemiptera</taxon>
        <taxon>Heteroptera</taxon>
        <taxon>Panheteroptera</taxon>
        <taxon>Cimicomorpha</taxon>
        <taxon>Reduviidae</taxon>
        <taxon>Triatominae</taxon>
        <taxon>Panstrongylus</taxon>
    </lineage>
</organism>
<reference evidence="2" key="1">
    <citation type="journal article" date="2018" name="PLoS Negl. Trop. Dis.">
        <title>An insight into the salivary gland and fat body transcriptome of Panstrongylus lignarius (Hemiptera: Heteroptera), the main vector of Chagas disease in Peru.</title>
        <authorList>
            <person name="Nevoa J.C."/>
            <person name="Mendes M.T."/>
            <person name="da Silva M.V."/>
            <person name="Soares S.C."/>
            <person name="Oliveira C.J.F."/>
            <person name="Ribeiro J.M.C."/>
        </authorList>
    </citation>
    <scope>NUCLEOTIDE SEQUENCE</scope>
</reference>
<evidence type="ECO:0000313" key="2">
    <source>
        <dbReference type="EMBL" id="JAW14773.1"/>
    </source>
</evidence>
<proteinExistence type="predicted"/>
<keyword evidence="1" id="KW-1133">Transmembrane helix</keyword>
<dbReference type="EMBL" id="GFTR01001653">
    <property type="protein sequence ID" value="JAW14773.1"/>
    <property type="molecule type" value="Transcribed_RNA"/>
</dbReference>
<keyword evidence="1" id="KW-0472">Membrane</keyword>
<dbReference type="AlphaFoldDB" id="A0A224Y297"/>
<accession>A0A224Y297</accession>